<accession>A0A233SD29</accession>
<name>A0A233SD29_STRDA</name>
<protein>
    <submittedName>
        <fullName evidence="1">Uncharacterized protein</fullName>
    </submittedName>
</protein>
<dbReference type="EMBL" id="MCGQ01000018">
    <property type="protein sequence ID" value="OXY93532.1"/>
    <property type="molecule type" value="Genomic_DNA"/>
</dbReference>
<keyword evidence="2" id="KW-1185">Reference proteome</keyword>
<evidence type="ECO:0000313" key="1">
    <source>
        <dbReference type="EMBL" id="OXY93532.1"/>
    </source>
</evidence>
<organism evidence="1 2">
    <name type="scientific">Streptomyces diastatochromogenes</name>
    <dbReference type="NCBI Taxonomy" id="42236"/>
    <lineage>
        <taxon>Bacteria</taxon>
        <taxon>Bacillati</taxon>
        <taxon>Actinomycetota</taxon>
        <taxon>Actinomycetes</taxon>
        <taxon>Kitasatosporales</taxon>
        <taxon>Streptomycetaceae</taxon>
        <taxon>Streptomyces</taxon>
    </lineage>
</organism>
<dbReference type="Proteomes" id="UP000215483">
    <property type="component" value="Unassembled WGS sequence"/>
</dbReference>
<reference evidence="1 2" key="1">
    <citation type="submission" date="2016-07" db="EMBL/GenBank/DDBJ databases">
        <title>Draft genome of Streptomyces diastatochromogenes.</title>
        <authorList>
            <person name="Podduturi R."/>
            <person name="Lukassen M.B."/>
            <person name="Clausen N."/>
            <person name="Nielsen J.L."/>
            <person name="Jorgensen N.O."/>
        </authorList>
    </citation>
    <scope>NUCLEOTIDE SEQUENCE [LARGE SCALE GENOMIC DNA]</scope>
    <source>
        <strain evidence="1 2">DSM 40608</strain>
    </source>
</reference>
<proteinExistence type="predicted"/>
<gene>
    <name evidence="1" type="ORF">BEK98_22165</name>
</gene>
<comment type="caution">
    <text evidence="1">The sequence shown here is derived from an EMBL/GenBank/DDBJ whole genome shotgun (WGS) entry which is preliminary data.</text>
</comment>
<dbReference type="AlphaFoldDB" id="A0A233SD29"/>
<evidence type="ECO:0000313" key="2">
    <source>
        <dbReference type="Proteomes" id="UP000215483"/>
    </source>
</evidence>
<sequence>MTVNGRMPFRLRMEKALDDPSLQALFYGPASLVARSSPGLTAPTRAEVLLPCVGRGGCLA</sequence>